<evidence type="ECO:0000313" key="19">
    <source>
        <dbReference type="Proteomes" id="UP001153620"/>
    </source>
</evidence>
<dbReference type="GO" id="GO:0005634">
    <property type="term" value="C:nucleus"/>
    <property type="evidence" value="ECO:0007669"/>
    <property type="project" value="UniProtKB-SubCell"/>
</dbReference>
<evidence type="ECO:0000256" key="13">
    <source>
        <dbReference type="ARBA" id="ARBA00023315"/>
    </source>
</evidence>
<evidence type="ECO:0000256" key="3">
    <source>
        <dbReference type="ARBA" id="ARBA00008607"/>
    </source>
</evidence>
<comment type="subcellular location">
    <subcellularLocation>
        <location evidence="2">Cytoplasm</location>
        <location evidence="2">Cytoskeleton</location>
        <location evidence="2">Microtubule organizing center</location>
        <location evidence="2">Centrosome</location>
    </subcellularLocation>
    <subcellularLocation>
        <location evidence="1">Nucleus</location>
    </subcellularLocation>
</comment>
<evidence type="ECO:0000256" key="6">
    <source>
        <dbReference type="ARBA" id="ARBA00022853"/>
    </source>
</evidence>
<evidence type="ECO:0000256" key="11">
    <source>
        <dbReference type="ARBA" id="ARBA00023212"/>
    </source>
</evidence>
<dbReference type="GO" id="GO:0005813">
    <property type="term" value="C:centrosome"/>
    <property type="evidence" value="ECO:0007669"/>
    <property type="project" value="UniProtKB-SubCell"/>
</dbReference>
<comment type="catalytic activity">
    <reaction evidence="14">
        <text>L-lysyl-[histone] + acetyl-CoA = N(6)-acetyl-L-lysyl-[histone] + CoA + H(+)</text>
        <dbReference type="Rhea" id="RHEA:21992"/>
        <dbReference type="Rhea" id="RHEA-COMP:9845"/>
        <dbReference type="Rhea" id="RHEA-COMP:11338"/>
        <dbReference type="ChEBI" id="CHEBI:15378"/>
        <dbReference type="ChEBI" id="CHEBI:29969"/>
        <dbReference type="ChEBI" id="CHEBI:57287"/>
        <dbReference type="ChEBI" id="CHEBI:57288"/>
        <dbReference type="ChEBI" id="CHEBI:61930"/>
        <dbReference type="EC" id="2.3.1.48"/>
    </reaction>
    <physiologicalReaction direction="left-to-right" evidence="14">
        <dbReference type="Rhea" id="RHEA:21993"/>
    </physiologicalReaction>
</comment>
<dbReference type="InterPro" id="IPR037800">
    <property type="entry name" value="GCN5"/>
</dbReference>
<sequence length="755" mass="87552">MSEENHNESSNTSATRASNIQKILDRKQKIFNLPRTSKLFKISTYSTCQYEKGCKCVGFKLSEEQRKKDESSYLPQNKDLCSNTNCSHPFSKHVCHLNSLTDSDLNRLLNNIVDMENLYISISRQNDADIKKVYIYLSKLLRHCILTKSQSVIVTPPESPLGQPPFESPCIQRIISNFVFIKYGHLRENPSTKLQFQIFTELAKNFLHCINCWDYETPNDRRTETTSNDEASGYRINYTRWLINAWIPAFCSSFRQYKTSNIFGKAFLKSIYSFVSSLMLQKYKADKERSKLPAEKLIVFDSLPKFLDDLREEIANEGSLIFDSEFKPVFPNTGSQGGTIKRELQDPNCNEDPRFKRLKRENTCEDLSDLTVLNILERINDDDYKVHAEVLNPVKLSARDDAAKAEQSRKEISFHIIANPLNKQPSAECLAWLLTCKNVFAHQLPRMPKEYITQLVFDGKHKTLALIKDNKPIGGICFRPFPSQGFIEIVFCAVTSSEQVKGYGTHLMNHLKDYSNKQEIRHFLTFADEFALGYFKKQGFSEEIKLAPAAYSGFIKEYEGATLMHCELHSGIVYTQFSNVIRKQKEIIKELILQRQQEMQKIYPGISAFREGSKCISLESIPGLRDINWRAIRALKQIKSTEEEEDFEKFTMQLSSVLNAVRQHQSSWPFLQPVSAAEVPDYYNIIRFPMDLKTISDRLKNRYYVSRRLFQADMKRIFTNCRIYNSPETEYVALANKLENYFQTKMRKLGLWDEK</sequence>
<dbReference type="InterPro" id="IPR036427">
    <property type="entry name" value="Bromodomain-like_sf"/>
</dbReference>
<dbReference type="InterPro" id="IPR018359">
    <property type="entry name" value="Bromodomain_CS"/>
</dbReference>
<proteinExistence type="inferred from homology"/>
<keyword evidence="6" id="KW-0156">Chromatin regulator</keyword>
<dbReference type="OrthoDB" id="1937912at2759"/>
<dbReference type="SMART" id="SM00297">
    <property type="entry name" value="BROMO"/>
    <property type="match status" value="1"/>
</dbReference>
<dbReference type="Gene3D" id="3.40.630.30">
    <property type="match status" value="1"/>
</dbReference>
<evidence type="ECO:0000256" key="5">
    <source>
        <dbReference type="ARBA" id="ARBA00022679"/>
    </source>
</evidence>
<evidence type="ECO:0000259" key="16">
    <source>
        <dbReference type="PROSITE" id="PS50014"/>
    </source>
</evidence>
<dbReference type="EMBL" id="OU895879">
    <property type="protein sequence ID" value="CAG9808907.1"/>
    <property type="molecule type" value="Genomic_DNA"/>
</dbReference>
<dbReference type="PANTHER" id="PTHR45750">
    <property type="entry name" value="GH11602P"/>
    <property type="match status" value="1"/>
</dbReference>
<dbReference type="SUPFAM" id="SSF47370">
    <property type="entry name" value="Bromodomain"/>
    <property type="match status" value="1"/>
</dbReference>
<dbReference type="FunFam" id="3.40.630.30:FF:000004">
    <property type="entry name" value="Histone acetyltransferase KAT2A"/>
    <property type="match status" value="1"/>
</dbReference>
<dbReference type="PANTHER" id="PTHR45750:SF3">
    <property type="entry name" value="HISTONE ACETYLTRANSFERASE"/>
    <property type="match status" value="1"/>
</dbReference>
<keyword evidence="11" id="KW-0206">Cytoskeleton</keyword>
<keyword evidence="10" id="KW-0804">Transcription</keyword>
<dbReference type="Pfam" id="PF06466">
    <property type="entry name" value="PCAF_N"/>
    <property type="match status" value="1"/>
</dbReference>
<keyword evidence="13" id="KW-0012">Acyltransferase</keyword>
<comment type="similarity">
    <text evidence="3">Belongs to the acetyltransferase family. GCN5 subfamily.</text>
</comment>
<dbReference type="InterPro" id="IPR000182">
    <property type="entry name" value="GNAT_dom"/>
</dbReference>
<evidence type="ECO:0000259" key="17">
    <source>
        <dbReference type="PROSITE" id="PS51186"/>
    </source>
</evidence>
<evidence type="ECO:0000256" key="15">
    <source>
        <dbReference type="PROSITE-ProRule" id="PRU00035"/>
    </source>
</evidence>
<keyword evidence="12" id="KW-0539">Nucleus</keyword>
<reference evidence="18" key="1">
    <citation type="submission" date="2022-01" db="EMBL/GenBank/DDBJ databases">
        <authorList>
            <person name="King R."/>
        </authorList>
    </citation>
    <scope>NUCLEOTIDE SEQUENCE</scope>
</reference>
<dbReference type="CDD" id="cd04301">
    <property type="entry name" value="NAT_SF"/>
    <property type="match status" value="1"/>
</dbReference>
<protein>
    <recommendedName>
        <fullName evidence="4">histone acetyltransferase</fullName>
        <ecNumber evidence="4">2.3.1.48</ecNumber>
    </recommendedName>
</protein>
<feature type="domain" description="Bromo" evidence="16">
    <location>
        <begin position="662"/>
        <end position="732"/>
    </location>
</feature>
<dbReference type="CDD" id="cd05509">
    <property type="entry name" value="Bromo_gcn5_like"/>
    <property type="match status" value="1"/>
</dbReference>
<dbReference type="GO" id="GO:0043992">
    <property type="term" value="F:histone H3K9 acetyltransferase activity"/>
    <property type="evidence" value="ECO:0007669"/>
    <property type="project" value="UniProtKB-ARBA"/>
</dbReference>
<evidence type="ECO:0000256" key="2">
    <source>
        <dbReference type="ARBA" id="ARBA00004300"/>
    </source>
</evidence>
<feature type="domain" description="N-acetyltransferase" evidence="17">
    <location>
        <begin position="421"/>
        <end position="569"/>
    </location>
</feature>
<evidence type="ECO:0000256" key="14">
    <source>
        <dbReference type="ARBA" id="ARBA00048940"/>
    </source>
</evidence>
<organism evidence="18 19">
    <name type="scientific">Chironomus riparius</name>
    <dbReference type="NCBI Taxonomy" id="315576"/>
    <lineage>
        <taxon>Eukaryota</taxon>
        <taxon>Metazoa</taxon>
        <taxon>Ecdysozoa</taxon>
        <taxon>Arthropoda</taxon>
        <taxon>Hexapoda</taxon>
        <taxon>Insecta</taxon>
        <taxon>Pterygota</taxon>
        <taxon>Neoptera</taxon>
        <taxon>Endopterygota</taxon>
        <taxon>Diptera</taxon>
        <taxon>Nematocera</taxon>
        <taxon>Chironomoidea</taxon>
        <taxon>Chironomidae</taxon>
        <taxon>Chironominae</taxon>
        <taxon>Chironomus</taxon>
    </lineage>
</organism>
<dbReference type="Proteomes" id="UP001153620">
    <property type="component" value="Chromosome 3"/>
</dbReference>
<dbReference type="InterPro" id="IPR009464">
    <property type="entry name" value="PCAF_N"/>
</dbReference>
<evidence type="ECO:0000256" key="12">
    <source>
        <dbReference type="ARBA" id="ARBA00023242"/>
    </source>
</evidence>
<dbReference type="InterPro" id="IPR016181">
    <property type="entry name" value="Acyl_CoA_acyltransferase"/>
</dbReference>
<keyword evidence="19" id="KW-1185">Reference proteome</keyword>
<evidence type="ECO:0000256" key="1">
    <source>
        <dbReference type="ARBA" id="ARBA00004123"/>
    </source>
</evidence>
<dbReference type="PRINTS" id="PR00503">
    <property type="entry name" value="BROMODOMAIN"/>
</dbReference>
<dbReference type="InterPro" id="IPR001487">
    <property type="entry name" value="Bromodomain"/>
</dbReference>
<evidence type="ECO:0000256" key="10">
    <source>
        <dbReference type="ARBA" id="ARBA00023163"/>
    </source>
</evidence>
<name>A0A9N9S3Q5_9DIPT</name>
<accession>A0A9N9S3Q5</accession>
<evidence type="ECO:0000256" key="9">
    <source>
        <dbReference type="ARBA" id="ARBA00023159"/>
    </source>
</evidence>
<dbReference type="Pfam" id="PF00439">
    <property type="entry name" value="Bromodomain"/>
    <property type="match status" value="1"/>
</dbReference>
<keyword evidence="9" id="KW-0010">Activator</keyword>
<keyword evidence="7" id="KW-0805">Transcription regulation</keyword>
<reference evidence="18" key="2">
    <citation type="submission" date="2022-10" db="EMBL/GenBank/DDBJ databases">
        <authorList>
            <consortium name="ENA_rothamsted_submissions"/>
            <consortium name="culmorum"/>
            <person name="King R."/>
        </authorList>
    </citation>
    <scope>NUCLEOTIDE SEQUENCE</scope>
</reference>
<dbReference type="GO" id="GO:0045944">
    <property type="term" value="P:positive regulation of transcription by RNA polymerase II"/>
    <property type="evidence" value="ECO:0007669"/>
    <property type="project" value="TreeGrafter"/>
</dbReference>
<dbReference type="SUPFAM" id="SSF55729">
    <property type="entry name" value="Acyl-CoA N-acyltransferases (Nat)"/>
    <property type="match status" value="1"/>
</dbReference>
<dbReference type="Pfam" id="PF00583">
    <property type="entry name" value="Acetyltransf_1"/>
    <property type="match status" value="1"/>
</dbReference>
<dbReference type="Gene3D" id="1.20.920.10">
    <property type="entry name" value="Bromodomain-like"/>
    <property type="match status" value="1"/>
</dbReference>
<evidence type="ECO:0000256" key="8">
    <source>
        <dbReference type="ARBA" id="ARBA00023117"/>
    </source>
</evidence>
<dbReference type="PROSITE" id="PS00633">
    <property type="entry name" value="BROMODOMAIN_1"/>
    <property type="match status" value="1"/>
</dbReference>
<dbReference type="GO" id="GO:0140672">
    <property type="term" value="C:ATAC complex"/>
    <property type="evidence" value="ECO:0007669"/>
    <property type="project" value="TreeGrafter"/>
</dbReference>
<dbReference type="PROSITE" id="PS51186">
    <property type="entry name" value="GNAT"/>
    <property type="match status" value="1"/>
</dbReference>
<evidence type="ECO:0000313" key="18">
    <source>
        <dbReference type="EMBL" id="CAG9808907.1"/>
    </source>
</evidence>
<evidence type="ECO:0000256" key="4">
    <source>
        <dbReference type="ARBA" id="ARBA00013184"/>
    </source>
</evidence>
<evidence type="ECO:0000256" key="7">
    <source>
        <dbReference type="ARBA" id="ARBA00023015"/>
    </source>
</evidence>
<dbReference type="EC" id="2.3.1.48" evidence="4"/>
<dbReference type="PROSITE" id="PS50014">
    <property type="entry name" value="BROMODOMAIN_2"/>
    <property type="match status" value="1"/>
</dbReference>
<keyword evidence="5" id="KW-0808">Transferase</keyword>
<keyword evidence="8 15" id="KW-0103">Bromodomain</keyword>
<keyword evidence="11" id="KW-0963">Cytoplasm</keyword>
<gene>
    <name evidence="18" type="ORF">CHIRRI_LOCUS11741</name>
</gene>
<dbReference type="AlphaFoldDB" id="A0A9N9S3Q5"/>